<evidence type="ECO:0008006" key="3">
    <source>
        <dbReference type="Google" id="ProtNLM"/>
    </source>
</evidence>
<dbReference type="OrthoDB" id="3541785at2"/>
<gene>
    <name evidence="1" type="ORF">SAMN05421811_12770</name>
</gene>
<accession>A0A1I0LU35</accession>
<dbReference type="Proteomes" id="UP000199361">
    <property type="component" value="Unassembled WGS sequence"/>
</dbReference>
<keyword evidence="2" id="KW-1185">Reference proteome</keyword>
<dbReference type="STRING" id="568860.SAMN05421811_12770"/>
<evidence type="ECO:0000313" key="2">
    <source>
        <dbReference type="Proteomes" id="UP000199361"/>
    </source>
</evidence>
<evidence type="ECO:0000313" key="1">
    <source>
        <dbReference type="EMBL" id="SEU46539.1"/>
    </source>
</evidence>
<proteinExistence type="predicted"/>
<dbReference type="RefSeq" id="WP_143082635.1">
    <property type="nucleotide sequence ID" value="NZ_FOHX01000027.1"/>
</dbReference>
<name>A0A1I0LU35_9ACTN</name>
<dbReference type="AlphaFoldDB" id="A0A1I0LU35"/>
<organism evidence="1 2">
    <name type="scientific">Nonomuraea wenchangensis</name>
    <dbReference type="NCBI Taxonomy" id="568860"/>
    <lineage>
        <taxon>Bacteria</taxon>
        <taxon>Bacillati</taxon>
        <taxon>Actinomycetota</taxon>
        <taxon>Actinomycetes</taxon>
        <taxon>Streptosporangiales</taxon>
        <taxon>Streptosporangiaceae</taxon>
        <taxon>Nonomuraea</taxon>
    </lineage>
</organism>
<protein>
    <recommendedName>
        <fullName evidence="3">Winged helix DNA-binding domain-containing protein</fullName>
    </recommendedName>
</protein>
<sequence>MSRKPSLAQRAVLERCRDEQVWYDYLHPRRSGVGARTFDALFDAGWIAYGGERGSSRLLVLTEAGRAVLDAEDAS</sequence>
<reference evidence="1 2" key="1">
    <citation type="submission" date="2016-10" db="EMBL/GenBank/DDBJ databases">
        <authorList>
            <person name="de Groot N.N."/>
        </authorList>
    </citation>
    <scope>NUCLEOTIDE SEQUENCE [LARGE SCALE GENOMIC DNA]</scope>
    <source>
        <strain evidence="1 2">CGMCC 4.5598</strain>
    </source>
</reference>
<dbReference type="EMBL" id="FOHX01000027">
    <property type="protein sequence ID" value="SEU46539.1"/>
    <property type="molecule type" value="Genomic_DNA"/>
</dbReference>